<keyword evidence="1" id="KW-0812">Transmembrane</keyword>
<evidence type="ECO:0000313" key="3">
    <source>
        <dbReference type="Proteomes" id="UP001234495"/>
    </source>
</evidence>
<feature type="transmembrane region" description="Helical" evidence="1">
    <location>
        <begin position="45"/>
        <end position="62"/>
    </location>
</feature>
<keyword evidence="3" id="KW-1185">Reference proteome</keyword>
<accession>A0ABT9Z9X7</accession>
<feature type="transmembrane region" description="Helical" evidence="1">
    <location>
        <begin position="6"/>
        <end position="24"/>
    </location>
</feature>
<protein>
    <submittedName>
        <fullName evidence="2">Heme/copper-type cytochrome/quinol oxidase subunit 2</fullName>
    </submittedName>
</protein>
<organism evidence="2 3">
    <name type="scientific">Metabacillus malikii</name>
    <dbReference type="NCBI Taxonomy" id="1504265"/>
    <lineage>
        <taxon>Bacteria</taxon>
        <taxon>Bacillati</taxon>
        <taxon>Bacillota</taxon>
        <taxon>Bacilli</taxon>
        <taxon>Bacillales</taxon>
        <taxon>Bacillaceae</taxon>
        <taxon>Metabacillus</taxon>
    </lineage>
</organism>
<name>A0ABT9Z9X7_9BACI</name>
<dbReference type="EMBL" id="JAUSUD010000001">
    <property type="protein sequence ID" value="MDQ0229051.1"/>
    <property type="molecule type" value="Genomic_DNA"/>
</dbReference>
<keyword evidence="1" id="KW-1133">Transmembrane helix</keyword>
<reference evidence="2 3" key="1">
    <citation type="submission" date="2023-07" db="EMBL/GenBank/DDBJ databases">
        <title>Genomic Encyclopedia of Type Strains, Phase IV (KMG-IV): sequencing the most valuable type-strain genomes for metagenomic binning, comparative biology and taxonomic classification.</title>
        <authorList>
            <person name="Goeker M."/>
        </authorList>
    </citation>
    <scope>NUCLEOTIDE SEQUENCE [LARGE SCALE GENOMIC DNA]</scope>
    <source>
        <strain evidence="2 3">DSM 29005</strain>
    </source>
</reference>
<evidence type="ECO:0000313" key="2">
    <source>
        <dbReference type="EMBL" id="MDQ0229051.1"/>
    </source>
</evidence>
<dbReference type="Proteomes" id="UP001234495">
    <property type="component" value="Unassembled WGS sequence"/>
</dbReference>
<dbReference type="RefSeq" id="WP_307336109.1">
    <property type="nucleotide sequence ID" value="NZ_JAUSUD010000001.1"/>
</dbReference>
<proteinExistence type="predicted"/>
<evidence type="ECO:0000256" key="1">
    <source>
        <dbReference type="SAM" id="Phobius"/>
    </source>
</evidence>
<gene>
    <name evidence="2" type="ORF">J2S19_000301</name>
</gene>
<sequence length="63" mass="7380">MQVLTIVKILLFLTVIGLFIWTFIGPKKANNKNHYDNGTFKYGKYMIYLLTFEVALIVIFTYV</sequence>
<keyword evidence="1" id="KW-0472">Membrane</keyword>
<comment type="caution">
    <text evidence="2">The sequence shown here is derived from an EMBL/GenBank/DDBJ whole genome shotgun (WGS) entry which is preliminary data.</text>
</comment>